<protein>
    <recommendedName>
        <fullName evidence="4">TolC family protein</fullName>
    </recommendedName>
</protein>
<proteinExistence type="predicted"/>
<keyword evidence="1" id="KW-0732">Signal</keyword>
<evidence type="ECO:0008006" key="4">
    <source>
        <dbReference type="Google" id="ProtNLM"/>
    </source>
</evidence>
<reference evidence="2 3" key="1">
    <citation type="submission" date="2018-10" db="EMBL/GenBank/DDBJ databases">
        <title>Phylogenomics of Brevibacillus.</title>
        <authorList>
            <person name="Dunlap C."/>
        </authorList>
    </citation>
    <scope>NUCLEOTIDE SEQUENCE [LARGE SCALE GENOMIC DNA]</scope>
    <source>
        <strain evidence="2 3">JCM 15716</strain>
    </source>
</reference>
<dbReference type="RefSeq" id="WP_122921315.1">
    <property type="nucleotide sequence ID" value="NZ_RHHQ01000027.1"/>
</dbReference>
<sequence>MKKKTALIASIMTVMLVCSQAKGIALAKPEPELLTVRKAQEMAIANSEDVKIEKLNGSNVALKNQLAVWNSRLIKEENVESLNMALAKSGPKSAAPMTEQQQTQMINKVISSKKEEVAKRYYELWNSAKKLEIAEESENRLTDLKELSSRLGKREDQLQVENQIAQQEASKQVLLMEYSNSITLFNTLIGAEVDNEWTLTGDLPEDAKLPVTLEEFIRNTLDHTDEYVTQKITNEYLKKIRDIHDKYSALSTNQGRISVNNEKIGQLYLEKIRKKVRNDIVIEYRKYVELKEVIAKYKESVATSEKYYIHLKKLYMDREVPMNDVLSAENTLTNLEFQLRKGMNEYNLIVSKLY</sequence>
<dbReference type="GO" id="GO:0015562">
    <property type="term" value="F:efflux transmembrane transporter activity"/>
    <property type="evidence" value="ECO:0007669"/>
    <property type="project" value="InterPro"/>
</dbReference>
<name>A0A3M8CVU1_9BACL</name>
<feature type="chain" id="PRO_5018072728" description="TolC family protein" evidence="1">
    <location>
        <begin position="28"/>
        <end position="354"/>
    </location>
</feature>
<evidence type="ECO:0000313" key="2">
    <source>
        <dbReference type="EMBL" id="RNB79738.1"/>
    </source>
</evidence>
<dbReference type="EMBL" id="RHHQ01000027">
    <property type="protein sequence ID" value="RNB79738.1"/>
    <property type="molecule type" value="Genomic_DNA"/>
</dbReference>
<evidence type="ECO:0000256" key="1">
    <source>
        <dbReference type="SAM" id="SignalP"/>
    </source>
</evidence>
<accession>A0A3M8CVU1</accession>
<dbReference type="SUPFAM" id="SSF56954">
    <property type="entry name" value="Outer membrane efflux proteins (OEP)"/>
    <property type="match status" value="1"/>
</dbReference>
<keyword evidence="3" id="KW-1185">Reference proteome</keyword>
<evidence type="ECO:0000313" key="3">
    <source>
        <dbReference type="Proteomes" id="UP000271031"/>
    </source>
</evidence>
<dbReference type="Gene3D" id="1.20.1600.10">
    <property type="entry name" value="Outer membrane efflux proteins (OEP)"/>
    <property type="match status" value="2"/>
</dbReference>
<comment type="caution">
    <text evidence="2">The sequence shown here is derived from an EMBL/GenBank/DDBJ whole genome shotgun (WGS) entry which is preliminary data.</text>
</comment>
<dbReference type="AlphaFoldDB" id="A0A3M8CVU1"/>
<feature type="signal peptide" evidence="1">
    <location>
        <begin position="1"/>
        <end position="27"/>
    </location>
</feature>
<organism evidence="2 3">
    <name type="scientific">Brevibacillus fluminis</name>
    <dbReference type="NCBI Taxonomy" id="511487"/>
    <lineage>
        <taxon>Bacteria</taxon>
        <taxon>Bacillati</taxon>
        <taxon>Bacillota</taxon>
        <taxon>Bacilli</taxon>
        <taxon>Bacillales</taxon>
        <taxon>Paenibacillaceae</taxon>
        <taxon>Brevibacillus</taxon>
    </lineage>
</organism>
<dbReference type="Proteomes" id="UP000271031">
    <property type="component" value="Unassembled WGS sequence"/>
</dbReference>
<gene>
    <name evidence="2" type="ORF">EDM56_28410</name>
</gene>